<reference evidence="5" key="1">
    <citation type="submission" date="2022-06" db="EMBL/GenBank/DDBJ databases">
        <title>Genome Sequence of Candolleomyces eurysporus.</title>
        <authorList>
            <person name="Buettner E."/>
        </authorList>
    </citation>
    <scope>NUCLEOTIDE SEQUENCE</scope>
    <source>
        <strain evidence="5">VTCC 930004</strain>
    </source>
</reference>
<feature type="region of interest" description="Disordered" evidence="3">
    <location>
        <begin position="908"/>
        <end position="933"/>
    </location>
</feature>
<organism evidence="5 6">
    <name type="scientific">Candolleomyces eurysporus</name>
    <dbReference type="NCBI Taxonomy" id="2828524"/>
    <lineage>
        <taxon>Eukaryota</taxon>
        <taxon>Fungi</taxon>
        <taxon>Dikarya</taxon>
        <taxon>Basidiomycota</taxon>
        <taxon>Agaricomycotina</taxon>
        <taxon>Agaricomycetes</taxon>
        <taxon>Agaricomycetidae</taxon>
        <taxon>Agaricales</taxon>
        <taxon>Agaricineae</taxon>
        <taxon>Psathyrellaceae</taxon>
        <taxon>Candolleomyces</taxon>
    </lineage>
</organism>
<feature type="compositionally biased region" description="Low complexity" evidence="3">
    <location>
        <begin position="753"/>
        <end position="781"/>
    </location>
</feature>
<feature type="compositionally biased region" description="Low complexity" evidence="3">
    <location>
        <begin position="60"/>
        <end position="84"/>
    </location>
</feature>
<feature type="compositionally biased region" description="Basic and acidic residues" evidence="3">
    <location>
        <begin position="1111"/>
        <end position="1133"/>
    </location>
</feature>
<evidence type="ECO:0000256" key="2">
    <source>
        <dbReference type="PROSITE-ProRule" id="PRU00176"/>
    </source>
</evidence>
<dbReference type="SMART" id="SM00360">
    <property type="entry name" value="RRM"/>
    <property type="match status" value="2"/>
</dbReference>
<dbReference type="Proteomes" id="UP001140091">
    <property type="component" value="Unassembled WGS sequence"/>
</dbReference>
<feature type="compositionally biased region" description="Basic and acidic residues" evidence="3">
    <location>
        <begin position="801"/>
        <end position="811"/>
    </location>
</feature>
<feature type="compositionally biased region" description="Polar residues" evidence="3">
    <location>
        <begin position="443"/>
        <end position="475"/>
    </location>
</feature>
<dbReference type="Gene3D" id="3.30.70.330">
    <property type="match status" value="2"/>
</dbReference>
<feature type="region of interest" description="Disordered" evidence="3">
    <location>
        <begin position="491"/>
        <end position="555"/>
    </location>
</feature>
<evidence type="ECO:0000256" key="1">
    <source>
        <dbReference type="ARBA" id="ARBA00022884"/>
    </source>
</evidence>
<protein>
    <recommendedName>
        <fullName evidence="4">RRM domain-containing protein</fullName>
    </recommendedName>
</protein>
<dbReference type="GO" id="GO:0005737">
    <property type="term" value="C:cytoplasm"/>
    <property type="evidence" value="ECO:0007669"/>
    <property type="project" value="TreeGrafter"/>
</dbReference>
<dbReference type="GO" id="GO:1990904">
    <property type="term" value="C:ribonucleoprotein complex"/>
    <property type="evidence" value="ECO:0007669"/>
    <property type="project" value="TreeGrafter"/>
</dbReference>
<feature type="compositionally biased region" description="Low complexity" evidence="3">
    <location>
        <begin position="727"/>
        <end position="736"/>
    </location>
</feature>
<dbReference type="Pfam" id="PF00076">
    <property type="entry name" value="RRM_1"/>
    <property type="match status" value="2"/>
</dbReference>
<evidence type="ECO:0000313" key="6">
    <source>
        <dbReference type="Proteomes" id="UP001140091"/>
    </source>
</evidence>
<evidence type="ECO:0000256" key="3">
    <source>
        <dbReference type="SAM" id="MobiDB-lite"/>
    </source>
</evidence>
<feature type="compositionally biased region" description="Polar residues" evidence="3">
    <location>
        <begin position="638"/>
        <end position="648"/>
    </location>
</feature>
<dbReference type="FunFam" id="3.30.70.330:FF:000145">
    <property type="entry name" value="Putative RNP domain-containing protein"/>
    <property type="match status" value="1"/>
</dbReference>
<feature type="compositionally biased region" description="Gly residues" evidence="3">
    <location>
        <begin position="1183"/>
        <end position="1202"/>
    </location>
</feature>
<dbReference type="InterPro" id="IPR035979">
    <property type="entry name" value="RBD_domain_sf"/>
</dbReference>
<dbReference type="PANTHER" id="PTHR23003:SF64">
    <property type="entry name" value="RRM DOMAIN-CONTAINING PROTEIN"/>
    <property type="match status" value="1"/>
</dbReference>
<dbReference type="InterPro" id="IPR000504">
    <property type="entry name" value="RRM_dom"/>
</dbReference>
<feature type="compositionally biased region" description="Polar residues" evidence="3">
    <location>
        <begin position="1"/>
        <end position="12"/>
    </location>
</feature>
<feature type="compositionally biased region" description="Gly residues" evidence="3">
    <location>
        <begin position="714"/>
        <end position="726"/>
    </location>
</feature>
<dbReference type="InterPro" id="IPR050374">
    <property type="entry name" value="RRT5_SRSF_SR"/>
</dbReference>
<feature type="domain" description="RRM" evidence="4">
    <location>
        <begin position="298"/>
        <end position="378"/>
    </location>
</feature>
<feature type="compositionally biased region" description="Basic and acidic residues" evidence="3">
    <location>
        <begin position="1204"/>
        <end position="1226"/>
    </location>
</feature>
<keyword evidence="6" id="KW-1185">Reference proteome</keyword>
<dbReference type="OrthoDB" id="1049195at2759"/>
<feature type="compositionally biased region" description="Low complexity" evidence="3">
    <location>
        <begin position="513"/>
        <end position="529"/>
    </location>
</feature>
<feature type="compositionally biased region" description="Polar residues" evidence="3">
    <location>
        <begin position="232"/>
        <end position="248"/>
    </location>
</feature>
<dbReference type="PANTHER" id="PTHR23003">
    <property type="entry name" value="RNA RECOGNITION MOTIF RRM DOMAIN CONTAINING PROTEIN"/>
    <property type="match status" value="1"/>
</dbReference>
<feature type="non-terminal residue" evidence="5">
    <location>
        <position position="1305"/>
    </location>
</feature>
<feature type="compositionally biased region" description="Low complexity" evidence="3">
    <location>
        <begin position="416"/>
        <end position="436"/>
    </location>
</feature>
<feature type="region of interest" description="Disordered" evidence="3">
    <location>
        <begin position="215"/>
        <end position="248"/>
    </location>
</feature>
<feature type="region of interest" description="Disordered" evidence="3">
    <location>
        <begin position="411"/>
        <end position="477"/>
    </location>
</feature>
<feature type="compositionally biased region" description="Low complexity" evidence="3">
    <location>
        <begin position="655"/>
        <end position="674"/>
    </location>
</feature>
<evidence type="ECO:0000259" key="4">
    <source>
        <dbReference type="PROSITE" id="PS50102"/>
    </source>
</evidence>
<evidence type="ECO:0000313" key="5">
    <source>
        <dbReference type="EMBL" id="KAJ2936619.1"/>
    </source>
</evidence>
<sequence>MEAHIHSQTCTSSPPPHTAASNASSSDSSSTATASSQPRLTVPDTETTTAQSTPSEDAIEAAIRAAITSSTASSSPRSTSSVASMGKTSGTSDGRTVPPRDTRTQLYVGNLPYRVRWQDLKDLFRRAGTVLRADVSLGPDNRSRGFGTVLLATAEDAGRAIDHFNGFEWQSRILEVRVDRIGGPMPLPGESGMPSQASLMPGVSMMNSNVYMNQPPQASRGILSPAPPFGPSTYSIQNQQMTGQSRQIFSPQPQTLSLSHLHAQLHAPPHGQSQFEQLQQQYQSQQQQQQQPPSIPGRTLFVGNLPYHVQWQDLKDLFRRTPGGVTVLRADVALGPDGRSKGFGTVTLRTEEETERAKRWFSGYEFNGRQLKVHHDRVPISTSASLAASPLIPSHLPSSSPLTQSMAMLNFGDPLTSQRPTSPSPTNSSSSSRTSQAMRLRSETSSLQPPSMNSRSASSPLMRQLQAHQQSQAVHQPSPLYSAVSVELAPSGVSLGDPGQGGDDPTISRHRASSTASIPSPTSTSPSKSRANRPTHISLPPPSFNCDFDPSLDDLDNANAYVERNDNQNRHEPGPPEHQQLQPQTTPLPIHFRQYFQREQRGSRHHQSERDREASRDYPATEVRQQQQLYQLLHGSRQLATSGSNSPKPQLPKLSTTSSATTSSAASAASSTASLFETPERIHQSGHYGPTSLRESHSSGASSAAASTKSLPLGLGGGGGGGGALGPAGASSSKAAFSRDTSPGKSGTRRPLSTVSTTGSATSASDNNSSSTSFSGTSRTGSGKGDVSSVDASEGWLNTDYSEKEGQERSPHPHHPGSIALPPPFSSSGAVGPHDVSESGMGKGLFQQYYPFAKAGSDQEGGGSGGGFVEFSHSGEPTVQARQVRVEEKSDGQAHSLRKDSLSAIQSEMPHQLSSKKDVTGYFQPPAPPPPHGYPPMHPMTQLTPHGLPPMTPSMPPFTFVGSQQAPFLSPGMYPTSPIGPGGTLSLPPQQFVFVPHQQSPIISPASTIGPGTAAPAQMPSGAVVPAASWVARVAHSYHQAANPYGHPPPHPLSNSFGGSAGHGVPAMSPGAVGLAAMSPGAPWGKPGQMMKPYVNAAVGGPVRRNNNNGNRERGSSRSRSRSKDPGREREMLEDASGAEMHQQQQQQYYAHPAGGGGYWGYAHHYHMSGVEPKGYFDQLYMGPGGSREGGEESGGGGGDTSEGGDRSVVEREILKDRLGEGERQNSDSTKSSTDDWASSCQSTSPGSPDTAATTEPEDESHGDRPGAVGGFVPPPLQHAKTDPADVEGPARTRISRSLTGGDEL</sequence>
<keyword evidence="1 2" id="KW-0694">RNA-binding</keyword>
<dbReference type="EMBL" id="JANBPK010000035">
    <property type="protein sequence ID" value="KAJ2936619.1"/>
    <property type="molecule type" value="Genomic_DNA"/>
</dbReference>
<feature type="compositionally biased region" description="Basic and acidic residues" evidence="3">
    <location>
        <begin position="598"/>
        <end position="616"/>
    </location>
</feature>
<dbReference type="PROSITE" id="PS50102">
    <property type="entry name" value="RRM"/>
    <property type="match status" value="2"/>
</dbReference>
<feature type="region of interest" description="Disordered" evidence="3">
    <location>
        <begin position="638"/>
        <end position="842"/>
    </location>
</feature>
<comment type="caution">
    <text evidence="5">The sequence shown here is derived from an EMBL/GenBank/DDBJ whole genome shotgun (WGS) entry which is preliminary data.</text>
</comment>
<gene>
    <name evidence="5" type="ORF">H1R20_g474</name>
</gene>
<feature type="compositionally biased region" description="Low complexity" evidence="3">
    <location>
        <begin position="18"/>
        <end position="36"/>
    </location>
</feature>
<feature type="region of interest" description="Disordered" evidence="3">
    <location>
        <begin position="1"/>
        <end position="102"/>
    </location>
</feature>
<feature type="domain" description="RRM" evidence="4">
    <location>
        <begin position="104"/>
        <end position="181"/>
    </location>
</feature>
<dbReference type="InterPro" id="IPR012677">
    <property type="entry name" value="Nucleotide-bd_a/b_plait_sf"/>
</dbReference>
<dbReference type="GO" id="GO:0003729">
    <property type="term" value="F:mRNA binding"/>
    <property type="evidence" value="ECO:0007669"/>
    <property type="project" value="TreeGrafter"/>
</dbReference>
<feature type="compositionally biased region" description="Polar residues" evidence="3">
    <location>
        <begin position="44"/>
        <end position="54"/>
    </location>
</feature>
<accession>A0A9W8JM69</accession>
<feature type="region of interest" description="Disordered" evidence="3">
    <location>
        <begin position="1180"/>
        <end position="1305"/>
    </location>
</feature>
<dbReference type="SUPFAM" id="SSF54928">
    <property type="entry name" value="RNA-binding domain, RBD"/>
    <property type="match status" value="2"/>
</dbReference>
<feature type="compositionally biased region" description="Polar residues" evidence="3">
    <location>
        <begin position="1227"/>
        <end position="1254"/>
    </location>
</feature>
<feature type="compositionally biased region" description="Low complexity" evidence="3">
    <location>
        <begin position="698"/>
        <end position="713"/>
    </location>
</feature>
<dbReference type="GO" id="GO:0005634">
    <property type="term" value="C:nucleus"/>
    <property type="evidence" value="ECO:0007669"/>
    <property type="project" value="TreeGrafter"/>
</dbReference>
<proteinExistence type="predicted"/>
<name>A0A9W8JM69_9AGAR</name>
<feature type="region of interest" description="Disordered" evidence="3">
    <location>
        <begin position="598"/>
        <end position="623"/>
    </location>
</feature>
<feature type="region of interest" description="Disordered" evidence="3">
    <location>
        <begin position="1099"/>
        <end position="1148"/>
    </location>
</feature>